<protein>
    <submittedName>
        <fullName evidence="1">Terminase small subunit</fullName>
    </submittedName>
</protein>
<gene>
    <name evidence="1" type="ORF">NZD89_08995</name>
</gene>
<reference evidence="1" key="1">
    <citation type="submission" date="2022-08" db="EMBL/GenBank/DDBJ databases">
        <title>Alicyclobacillus fastidiosus DSM 17978, complete genome.</title>
        <authorList>
            <person name="Wang Q."/>
            <person name="Cai R."/>
            <person name="Wang Z."/>
        </authorList>
    </citation>
    <scope>NUCLEOTIDE SEQUENCE</scope>
    <source>
        <strain evidence="1">DSM 17978</strain>
    </source>
</reference>
<proteinExistence type="predicted"/>
<dbReference type="EMBL" id="CP104067">
    <property type="protein sequence ID" value="WAH43497.1"/>
    <property type="molecule type" value="Genomic_DNA"/>
</dbReference>
<evidence type="ECO:0000313" key="1">
    <source>
        <dbReference type="EMBL" id="WAH43497.1"/>
    </source>
</evidence>
<accession>A0ABY6ZKW5</accession>
<evidence type="ECO:0000313" key="2">
    <source>
        <dbReference type="Proteomes" id="UP001164761"/>
    </source>
</evidence>
<dbReference type="Proteomes" id="UP001164761">
    <property type="component" value="Chromosome"/>
</dbReference>
<keyword evidence="2" id="KW-1185">Reference proteome</keyword>
<name>A0ABY6ZKW5_9BACL</name>
<organism evidence="1 2">
    <name type="scientific">Alicyclobacillus fastidiosus</name>
    <dbReference type="NCBI Taxonomy" id="392011"/>
    <lineage>
        <taxon>Bacteria</taxon>
        <taxon>Bacillati</taxon>
        <taxon>Bacillota</taxon>
        <taxon>Bacilli</taxon>
        <taxon>Bacillales</taxon>
        <taxon>Alicyclobacillaceae</taxon>
        <taxon>Alicyclobacillus</taxon>
    </lineage>
</organism>
<sequence length="34" mass="3802">MKALELLGKHHGLFKDNVNVSGDVFVKFVDDVDD</sequence>